<proteinExistence type="inferred from homology"/>
<evidence type="ECO:0000313" key="8">
    <source>
        <dbReference type="Proteomes" id="UP000253759"/>
    </source>
</evidence>
<feature type="region of interest" description="Phosphopantothenoylcysteine decarboxylase" evidence="3">
    <location>
        <begin position="1"/>
        <end position="215"/>
    </location>
</feature>
<evidence type="ECO:0000313" key="7">
    <source>
        <dbReference type="EMBL" id="RDE09469.1"/>
    </source>
</evidence>
<keyword evidence="8" id="KW-1185">Reference proteome</keyword>
<dbReference type="EC" id="6.3.2.5" evidence="3"/>
<accession>A0A369W624</accession>
<keyword evidence="3 4" id="KW-0285">Flavoprotein</keyword>
<feature type="domain" description="Flavoprotein" evidence="5">
    <location>
        <begin position="28"/>
        <end position="198"/>
    </location>
</feature>
<comment type="caution">
    <text evidence="7">The sequence shown here is derived from an EMBL/GenBank/DDBJ whole genome shotgun (WGS) entry which is preliminary data.</text>
</comment>
<dbReference type="GO" id="GO:0015937">
    <property type="term" value="P:coenzyme A biosynthetic process"/>
    <property type="evidence" value="ECO:0007669"/>
    <property type="project" value="UniProtKB-UniRule"/>
</dbReference>
<dbReference type="Pfam" id="PF04127">
    <property type="entry name" value="DFP"/>
    <property type="match status" value="1"/>
</dbReference>
<keyword evidence="3 4" id="KW-0436">Ligase</keyword>
<dbReference type="GO" id="GO:0004633">
    <property type="term" value="F:phosphopantothenoylcysteine decarboxylase activity"/>
    <property type="evidence" value="ECO:0007669"/>
    <property type="project" value="UniProtKB-UniRule"/>
</dbReference>
<dbReference type="Gene3D" id="3.40.50.10300">
    <property type="entry name" value="CoaB-like"/>
    <property type="match status" value="1"/>
</dbReference>
<keyword evidence="2 3" id="KW-0456">Lyase</keyword>
<dbReference type="GO" id="GO:0004632">
    <property type="term" value="F:phosphopantothenate--cysteine ligase activity"/>
    <property type="evidence" value="ECO:0007669"/>
    <property type="project" value="UniProtKB-UniRule"/>
</dbReference>
<dbReference type="EC" id="4.1.1.36" evidence="3"/>
<comment type="function">
    <text evidence="3">Catalyzes two sequential steps in the biosynthesis of coenzyme A. In the first step cysteine is conjugated to 4'-phosphopantothenate to form 4-phosphopantothenoylcysteine. In the second step the latter compound is decarboxylated to form 4'-phosphopantotheine.</text>
</comment>
<comment type="function">
    <text evidence="4">Catalyzes two steps in the biosynthesis of coenzyme A. In the first step cysteine is conjugated to 4'-phosphopantothenate to form 4-phosphopantothenoylcysteine, in the latter compound is decarboxylated to form 4'-phosphopantotheine.</text>
</comment>
<evidence type="ECO:0000259" key="6">
    <source>
        <dbReference type="Pfam" id="PF04127"/>
    </source>
</evidence>
<comment type="catalytic activity">
    <reaction evidence="3 4">
        <text>N-[(R)-4-phosphopantothenoyl]-L-cysteine + H(+) = (R)-4'-phosphopantetheine + CO2</text>
        <dbReference type="Rhea" id="RHEA:16793"/>
        <dbReference type="ChEBI" id="CHEBI:15378"/>
        <dbReference type="ChEBI" id="CHEBI:16526"/>
        <dbReference type="ChEBI" id="CHEBI:59458"/>
        <dbReference type="ChEBI" id="CHEBI:61723"/>
        <dbReference type="EC" id="4.1.1.36"/>
    </reaction>
</comment>
<evidence type="ECO:0000256" key="3">
    <source>
        <dbReference type="HAMAP-Rule" id="MF_02225"/>
    </source>
</evidence>
<feature type="binding site" evidence="3">
    <location>
        <position position="352"/>
    </location>
    <ligand>
        <name>CTP</name>
        <dbReference type="ChEBI" id="CHEBI:37563"/>
    </ligand>
</feature>
<dbReference type="Proteomes" id="UP000253759">
    <property type="component" value="Unassembled WGS sequence"/>
</dbReference>
<dbReference type="Gene3D" id="3.40.50.1950">
    <property type="entry name" value="Flavin prenyltransferase-like"/>
    <property type="match status" value="1"/>
</dbReference>
<reference evidence="8" key="1">
    <citation type="submission" date="2018-07" db="EMBL/GenBank/DDBJ databases">
        <authorList>
            <person name="Liu B.-T."/>
            <person name="Du Z."/>
        </authorList>
    </citation>
    <scope>NUCLEOTIDE SEQUENCE [LARGE SCALE GENOMIC DNA]</scope>
    <source>
        <strain evidence="8">XYN52</strain>
    </source>
</reference>
<comment type="catalytic activity">
    <reaction evidence="3 4">
        <text>(R)-4'-phosphopantothenate + L-cysteine + CTP = N-[(R)-4-phosphopantothenoyl]-L-cysteine + CMP + diphosphate + H(+)</text>
        <dbReference type="Rhea" id="RHEA:19397"/>
        <dbReference type="ChEBI" id="CHEBI:10986"/>
        <dbReference type="ChEBI" id="CHEBI:15378"/>
        <dbReference type="ChEBI" id="CHEBI:33019"/>
        <dbReference type="ChEBI" id="CHEBI:35235"/>
        <dbReference type="ChEBI" id="CHEBI:37563"/>
        <dbReference type="ChEBI" id="CHEBI:59458"/>
        <dbReference type="ChEBI" id="CHEBI:60377"/>
        <dbReference type="EC" id="6.3.2.5"/>
    </reaction>
</comment>
<protein>
    <recommendedName>
        <fullName evidence="3">Coenzyme A biosynthesis bifunctional protein CoaBC</fullName>
    </recommendedName>
    <alternativeName>
        <fullName evidence="3">DNA/pantothenate metabolism flavoprotein</fullName>
    </alternativeName>
    <alternativeName>
        <fullName evidence="3">Phosphopantothenoylcysteine synthetase/decarboxylase</fullName>
        <shortName evidence="3">PPCS-PPCDC</shortName>
    </alternativeName>
    <domain>
        <recommendedName>
            <fullName evidence="3">Phosphopantothenoylcysteine decarboxylase</fullName>
            <shortName evidence="3">PPC decarboxylase</shortName>
            <shortName evidence="3">PPC-DC</shortName>
            <ecNumber evidence="3">4.1.1.36</ecNumber>
        </recommendedName>
        <alternativeName>
            <fullName evidence="3">CoaC</fullName>
        </alternativeName>
    </domain>
    <domain>
        <recommendedName>
            <fullName evidence="3">Phosphopantothenate--cysteine ligase</fullName>
            <ecNumber evidence="3">6.3.2.5</ecNumber>
        </recommendedName>
        <alternativeName>
            <fullName evidence="3">CoaB</fullName>
        </alternativeName>
        <alternativeName>
            <fullName evidence="3">Phosphopantothenoylcysteine synthetase</fullName>
            <shortName evidence="3">PPC synthetase</shortName>
            <shortName evidence="3">PPC-S</shortName>
        </alternativeName>
    </domain>
</protein>
<dbReference type="UniPathway" id="UPA00241">
    <property type="reaction ID" value="UER00353"/>
</dbReference>
<dbReference type="GO" id="GO:0010181">
    <property type="term" value="F:FMN binding"/>
    <property type="evidence" value="ECO:0007669"/>
    <property type="project" value="UniProtKB-UniRule"/>
</dbReference>
<comment type="cofactor">
    <cofactor evidence="3">
        <name>FMN</name>
        <dbReference type="ChEBI" id="CHEBI:58210"/>
    </cofactor>
    <text evidence="3">Binds 1 FMN per subunit.</text>
</comment>
<feature type="binding site" evidence="3">
    <location>
        <position position="313"/>
    </location>
    <ligand>
        <name>CTP</name>
        <dbReference type="ChEBI" id="CHEBI:37563"/>
    </ligand>
</feature>
<dbReference type="AlphaFoldDB" id="A0A369W624"/>
<dbReference type="GO" id="GO:0071513">
    <property type="term" value="C:phosphopantothenoylcysteine decarboxylase complex"/>
    <property type="evidence" value="ECO:0007669"/>
    <property type="project" value="TreeGrafter"/>
</dbReference>
<comment type="pathway">
    <text evidence="3 4">Cofactor biosynthesis; coenzyme A biosynthesis; CoA from (R)-pantothenate: step 2/5.</text>
</comment>
<feature type="binding site" evidence="3">
    <location>
        <position position="303"/>
    </location>
    <ligand>
        <name>CTP</name>
        <dbReference type="ChEBI" id="CHEBI:37563"/>
    </ligand>
</feature>
<dbReference type="InterPro" id="IPR003382">
    <property type="entry name" value="Flavoprotein"/>
</dbReference>
<dbReference type="SUPFAM" id="SSF102645">
    <property type="entry name" value="CoaB-like"/>
    <property type="match status" value="1"/>
</dbReference>
<dbReference type="EMBL" id="QQNH01000006">
    <property type="protein sequence ID" value="RDE09469.1"/>
    <property type="molecule type" value="Genomic_DNA"/>
</dbReference>
<keyword evidence="3" id="KW-0511">Multifunctional enzyme</keyword>
<dbReference type="PANTHER" id="PTHR14359">
    <property type="entry name" value="HOMO-OLIGOMERIC FLAVIN CONTAINING CYS DECARBOXYLASE FAMILY"/>
    <property type="match status" value="1"/>
</dbReference>
<dbReference type="InterPro" id="IPR035929">
    <property type="entry name" value="CoaB-like_sf"/>
</dbReference>
<keyword evidence="3" id="KW-0479">Metal-binding</keyword>
<gene>
    <name evidence="3 7" type="primary">coaBC</name>
    <name evidence="7" type="ORF">DVH29_06605</name>
</gene>
<feature type="domain" description="DNA/pantothenate metabolism flavoprotein C-terminal" evidence="6">
    <location>
        <begin position="211"/>
        <end position="423"/>
    </location>
</feature>
<comment type="similarity">
    <text evidence="3 4">In the N-terminal section; belongs to the HFCD (homo-oligomeric flavin containing Cys decarboxylase) superfamily.</text>
</comment>
<dbReference type="HAMAP" id="MF_02225">
    <property type="entry name" value="CoaBC"/>
    <property type="match status" value="1"/>
</dbReference>
<keyword evidence="3" id="KW-0460">Magnesium</keyword>
<comment type="cofactor">
    <cofactor evidence="3">
        <name>Mg(2+)</name>
        <dbReference type="ChEBI" id="CHEBI:18420"/>
    </cofactor>
</comment>
<dbReference type="InterPro" id="IPR005252">
    <property type="entry name" value="CoaBC"/>
</dbReference>
<feature type="binding site" evidence="3">
    <location>
        <begin position="331"/>
        <end position="334"/>
    </location>
    <ligand>
        <name>CTP</name>
        <dbReference type="ChEBI" id="CHEBI:37563"/>
    </ligand>
</feature>
<dbReference type="GO" id="GO:0046872">
    <property type="term" value="F:metal ion binding"/>
    <property type="evidence" value="ECO:0007669"/>
    <property type="project" value="UniProtKB-KW"/>
</dbReference>
<dbReference type="GO" id="GO:0015941">
    <property type="term" value="P:pantothenate catabolic process"/>
    <property type="evidence" value="ECO:0007669"/>
    <property type="project" value="InterPro"/>
</dbReference>
<dbReference type="NCBIfam" id="TIGR00521">
    <property type="entry name" value="coaBC_dfp"/>
    <property type="match status" value="1"/>
</dbReference>
<keyword evidence="3 4" id="KW-0288">FMN</keyword>
<feature type="binding site" evidence="3">
    <location>
        <position position="366"/>
    </location>
    <ligand>
        <name>CTP</name>
        <dbReference type="ChEBI" id="CHEBI:37563"/>
    </ligand>
</feature>
<dbReference type="PANTHER" id="PTHR14359:SF6">
    <property type="entry name" value="PHOSPHOPANTOTHENOYLCYSTEINE DECARBOXYLASE"/>
    <property type="match status" value="1"/>
</dbReference>
<feature type="binding site" evidence="3">
    <location>
        <position position="370"/>
    </location>
    <ligand>
        <name>CTP</name>
        <dbReference type="ChEBI" id="CHEBI:37563"/>
    </ligand>
</feature>
<sequence length="427" mass="44201">MGDAGRHGAGDHRPCHRHQRCPVTLAGKHILLIVSGGIAAYKAIHLIRLIQKAGGSVQPVLTQSATQFVTPLTLSTLSGRPALTELFDLTQETEIGHIELSRSADLIVVAPASAHLLARLAHGLADDLATTCLLATDTPILAAPAMNVRMWQAAATRRNIETLISDGVTLVGPDEGDMACGEYGPGRMAEPEAILEAMEGHFARRGGALPLAGKRAIVTSGPTREPIDPVRYLSNASSGRQGVAIAEALSTRGAAVTFITGPAEFARPKGCTIVPVTTALEMERAVAAALPADIAVFAAAVADWGIAEPAPAKLKKDAAGTAPALEFIANPDILAGIAHLPADRRPALVIGFAAETGNLETHARAKLARKGCDWLLANDVSPGTGVFGGADTAILFLAGDSAEDWGALSKAAVGERLAERIAAHLRA</sequence>
<evidence type="ECO:0000259" key="5">
    <source>
        <dbReference type="Pfam" id="PF02441"/>
    </source>
</evidence>
<dbReference type="InterPro" id="IPR007085">
    <property type="entry name" value="DNA/pantothenate-metab_flavo_C"/>
</dbReference>
<comment type="pathway">
    <text evidence="3 4">Cofactor biosynthesis; coenzyme A biosynthesis; CoA from (R)-pantothenate: step 3/5.</text>
</comment>
<comment type="similarity">
    <text evidence="3 4">In the C-terminal section; belongs to the PPC synthetase family.</text>
</comment>
<comment type="caution">
    <text evidence="3">Lacks conserved residue(s) required for the propagation of feature annotation.</text>
</comment>
<dbReference type="SUPFAM" id="SSF52507">
    <property type="entry name" value="Homo-oligomeric flavin-containing Cys decarboxylases, HFCD"/>
    <property type="match status" value="1"/>
</dbReference>
<feature type="active site" description="Proton donor" evidence="3">
    <location>
        <position position="180"/>
    </location>
</feature>
<evidence type="ECO:0000256" key="2">
    <source>
        <dbReference type="ARBA" id="ARBA00023239"/>
    </source>
</evidence>
<keyword evidence="1 3" id="KW-0210">Decarboxylase</keyword>
<evidence type="ECO:0000256" key="4">
    <source>
        <dbReference type="RuleBase" id="RU364078"/>
    </source>
</evidence>
<evidence type="ECO:0000256" key="1">
    <source>
        <dbReference type="ARBA" id="ARBA00022793"/>
    </source>
</evidence>
<dbReference type="InterPro" id="IPR036551">
    <property type="entry name" value="Flavin_trans-like"/>
</dbReference>
<organism evidence="7 8">
    <name type="scientific">Pelagibacterium lacus</name>
    <dbReference type="NCBI Taxonomy" id="2282655"/>
    <lineage>
        <taxon>Bacteria</taxon>
        <taxon>Pseudomonadati</taxon>
        <taxon>Pseudomonadota</taxon>
        <taxon>Alphaproteobacteria</taxon>
        <taxon>Hyphomicrobiales</taxon>
        <taxon>Devosiaceae</taxon>
        <taxon>Pelagibacterium</taxon>
    </lineage>
</organism>
<name>A0A369W624_9HYPH</name>
<dbReference type="Pfam" id="PF02441">
    <property type="entry name" value="Flavoprotein"/>
    <property type="match status" value="1"/>
</dbReference>
<feature type="region of interest" description="Phosphopantothenate--cysteine ligase" evidence="3">
    <location>
        <begin position="216"/>
        <end position="427"/>
    </location>
</feature>